<keyword evidence="1" id="KW-1133">Transmembrane helix</keyword>
<sequence>MKCPIKYKKRISLKLPQSVKNIDSIYFLLIGKSFFPLIIFSTLIKMNSSIDMNK</sequence>
<keyword evidence="1" id="KW-0812">Transmembrane</keyword>
<dbReference type="EMBL" id="GBXM01063198">
    <property type="protein sequence ID" value="JAH45379.1"/>
    <property type="molecule type" value="Transcribed_RNA"/>
</dbReference>
<reference evidence="2" key="2">
    <citation type="journal article" date="2015" name="Fish Shellfish Immunol.">
        <title>Early steps in the European eel (Anguilla anguilla)-Vibrio vulnificus interaction in the gills: Role of the RtxA13 toxin.</title>
        <authorList>
            <person name="Callol A."/>
            <person name="Pajuelo D."/>
            <person name="Ebbesson L."/>
            <person name="Teles M."/>
            <person name="MacKenzie S."/>
            <person name="Amaro C."/>
        </authorList>
    </citation>
    <scope>NUCLEOTIDE SEQUENCE</scope>
</reference>
<feature type="transmembrane region" description="Helical" evidence="1">
    <location>
        <begin position="25"/>
        <end position="44"/>
    </location>
</feature>
<keyword evidence="1" id="KW-0472">Membrane</keyword>
<dbReference type="EMBL" id="GBXM01099249">
    <property type="protein sequence ID" value="JAH09328.1"/>
    <property type="molecule type" value="Transcribed_RNA"/>
</dbReference>
<dbReference type="EMBL" id="GBXM01086790">
    <property type="protein sequence ID" value="JAH21787.1"/>
    <property type="molecule type" value="Transcribed_RNA"/>
</dbReference>
<reference evidence="2" key="1">
    <citation type="submission" date="2014-11" db="EMBL/GenBank/DDBJ databases">
        <authorList>
            <person name="Amaro Gonzalez C."/>
        </authorList>
    </citation>
    <scope>NUCLEOTIDE SEQUENCE</scope>
</reference>
<name>A0A0E9SVJ6_ANGAN</name>
<evidence type="ECO:0000313" key="2">
    <source>
        <dbReference type="EMBL" id="JAH45379.1"/>
    </source>
</evidence>
<evidence type="ECO:0000256" key="1">
    <source>
        <dbReference type="SAM" id="Phobius"/>
    </source>
</evidence>
<dbReference type="AlphaFoldDB" id="A0A0E9SVJ6"/>
<protein>
    <submittedName>
        <fullName evidence="2">Uncharacterized protein</fullName>
    </submittedName>
</protein>
<proteinExistence type="predicted"/>
<organism evidence="2">
    <name type="scientific">Anguilla anguilla</name>
    <name type="common">European freshwater eel</name>
    <name type="synonym">Muraena anguilla</name>
    <dbReference type="NCBI Taxonomy" id="7936"/>
    <lineage>
        <taxon>Eukaryota</taxon>
        <taxon>Metazoa</taxon>
        <taxon>Chordata</taxon>
        <taxon>Craniata</taxon>
        <taxon>Vertebrata</taxon>
        <taxon>Euteleostomi</taxon>
        <taxon>Actinopterygii</taxon>
        <taxon>Neopterygii</taxon>
        <taxon>Teleostei</taxon>
        <taxon>Anguilliformes</taxon>
        <taxon>Anguillidae</taxon>
        <taxon>Anguilla</taxon>
    </lineage>
</organism>
<accession>A0A0E9SVJ6</accession>